<dbReference type="PANTHER" id="PTHR42878">
    <property type="entry name" value="TWO-COMPONENT HISTIDINE KINASE"/>
    <property type="match status" value="1"/>
</dbReference>
<evidence type="ECO:0000313" key="16">
    <source>
        <dbReference type="Proteomes" id="UP000251241"/>
    </source>
</evidence>
<keyword evidence="7 15" id="KW-0808">Transferase</keyword>
<dbReference type="CDD" id="cd00130">
    <property type="entry name" value="PAS"/>
    <property type="match status" value="1"/>
</dbReference>
<organism evidence="15 16">
    <name type="scientific">Sphingobacterium multivorum</name>
    <dbReference type="NCBI Taxonomy" id="28454"/>
    <lineage>
        <taxon>Bacteria</taxon>
        <taxon>Pseudomonadati</taxon>
        <taxon>Bacteroidota</taxon>
        <taxon>Sphingobacteriia</taxon>
        <taxon>Sphingobacteriales</taxon>
        <taxon>Sphingobacteriaceae</taxon>
        <taxon>Sphingobacterium</taxon>
    </lineage>
</organism>
<comment type="catalytic activity">
    <reaction evidence="1">
        <text>ATP + protein L-histidine = ADP + protein N-phospho-L-histidine.</text>
        <dbReference type="EC" id="2.7.13.3"/>
    </reaction>
</comment>
<evidence type="ECO:0000256" key="8">
    <source>
        <dbReference type="ARBA" id="ARBA00022692"/>
    </source>
</evidence>
<evidence type="ECO:0000256" key="13">
    <source>
        <dbReference type="ARBA" id="ARBA00023012"/>
    </source>
</evidence>
<keyword evidence="8" id="KW-0812">Transmembrane</keyword>
<dbReference type="PANTHER" id="PTHR42878:SF7">
    <property type="entry name" value="SENSOR HISTIDINE KINASE GLRK"/>
    <property type="match status" value="1"/>
</dbReference>
<evidence type="ECO:0000256" key="2">
    <source>
        <dbReference type="ARBA" id="ARBA00004141"/>
    </source>
</evidence>
<evidence type="ECO:0000256" key="4">
    <source>
        <dbReference type="ARBA" id="ARBA00012438"/>
    </source>
</evidence>
<dbReference type="InterPro" id="IPR000014">
    <property type="entry name" value="PAS"/>
</dbReference>
<keyword evidence="14" id="KW-0472">Membrane</keyword>
<name>A0A2X2J0M1_SPHMU</name>
<dbReference type="PROSITE" id="PS50109">
    <property type="entry name" value="HIS_KIN"/>
    <property type="match status" value="1"/>
</dbReference>
<keyword evidence="13" id="KW-0902">Two-component regulatory system</keyword>
<dbReference type="FunFam" id="3.30.565.10:FF:000023">
    <property type="entry name" value="PAS domain-containing sensor histidine kinase"/>
    <property type="match status" value="1"/>
</dbReference>
<dbReference type="SUPFAM" id="SSF47384">
    <property type="entry name" value="Homodimeric domain of signal transducing histidine kinase"/>
    <property type="match status" value="1"/>
</dbReference>
<dbReference type="SUPFAM" id="SSF55874">
    <property type="entry name" value="ATPase domain of HSP90 chaperone/DNA topoisomerase II/histidine kinase"/>
    <property type="match status" value="1"/>
</dbReference>
<protein>
    <recommendedName>
        <fullName evidence="4">histidine kinase</fullName>
        <ecNumber evidence="4">2.7.13.3</ecNumber>
    </recommendedName>
</protein>
<gene>
    <name evidence="15" type="primary">kinB</name>
    <name evidence="15" type="ORF">NCTC11343_01744</name>
</gene>
<evidence type="ECO:0000256" key="14">
    <source>
        <dbReference type="ARBA" id="ARBA00023136"/>
    </source>
</evidence>
<keyword evidence="12" id="KW-1133">Transmembrane helix</keyword>
<dbReference type="GO" id="GO:0000156">
    <property type="term" value="F:phosphorelay response regulator activity"/>
    <property type="evidence" value="ECO:0007669"/>
    <property type="project" value="TreeGrafter"/>
</dbReference>
<dbReference type="CDD" id="cd00082">
    <property type="entry name" value="HisKA"/>
    <property type="match status" value="1"/>
</dbReference>
<evidence type="ECO:0000256" key="11">
    <source>
        <dbReference type="ARBA" id="ARBA00022840"/>
    </source>
</evidence>
<dbReference type="PROSITE" id="PS50885">
    <property type="entry name" value="HAMP"/>
    <property type="match status" value="1"/>
</dbReference>
<keyword evidence="10" id="KW-0418">Kinase</keyword>
<dbReference type="SUPFAM" id="SSF158472">
    <property type="entry name" value="HAMP domain-like"/>
    <property type="match status" value="1"/>
</dbReference>
<dbReference type="GO" id="GO:0006355">
    <property type="term" value="P:regulation of DNA-templated transcription"/>
    <property type="evidence" value="ECO:0007669"/>
    <property type="project" value="InterPro"/>
</dbReference>
<dbReference type="PROSITE" id="PS50112">
    <property type="entry name" value="PAS"/>
    <property type="match status" value="1"/>
</dbReference>
<dbReference type="SUPFAM" id="SSF55785">
    <property type="entry name" value="PYP-like sensor domain (PAS domain)"/>
    <property type="match status" value="1"/>
</dbReference>
<dbReference type="InterPro" id="IPR003660">
    <property type="entry name" value="HAMP_dom"/>
</dbReference>
<comment type="subcellular location">
    <subcellularLocation>
        <location evidence="3">Cell membrane</location>
    </subcellularLocation>
    <subcellularLocation>
        <location evidence="2">Membrane</location>
        <topology evidence="2">Multi-pass membrane protein</topology>
    </subcellularLocation>
</comment>
<keyword evidence="5" id="KW-1003">Cell membrane</keyword>
<dbReference type="Gene3D" id="3.30.565.10">
    <property type="entry name" value="Histidine kinase-like ATPase, C-terminal domain"/>
    <property type="match status" value="1"/>
</dbReference>
<evidence type="ECO:0000256" key="12">
    <source>
        <dbReference type="ARBA" id="ARBA00022989"/>
    </source>
</evidence>
<dbReference type="Pfam" id="PF00672">
    <property type="entry name" value="HAMP"/>
    <property type="match status" value="1"/>
</dbReference>
<keyword evidence="9" id="KW-0547">Nucleotide-binding</keyword>
<dbReference type="InterPro" id="IPR035965">
    <property type="entry name" value="PAS-like_dom_sf"/>
</dbReference>
<dbReference type="RefSeq" id="WP_112374393.1">
    <property type="nucleotide sequence ID" value="NZ_CP069793.1"/>
</dbReference>
<dbReference type="InterPro" id="IPR013767">
    <property type="entry name" value="PAS_fold"/>
</dbReference>
<dbReference type="GO" id="GO:0005886">
    <property type="term" value="C:plasma membrane"/>
    <property type="evidence" value="ECO:0007669"/>
    <property type="project" value="UniProtKB-SubCell"/>
</dbReference>
<dbReference type="EC" id="2.7.13.3" evidence="4"/>
<dbReference type="GeneID" id="97181520"/>
<dbReference type="Gene3D" id="6.10.340.10">
    <property type="match status" value="1"/>
</dbReference>
<dbReference type="Pfam" id="PF00512">
    <property type="entry name" value="HisKA"/>
    <property type="match status" value="1"/>
</dbReference>
<dbReference type="GO" id="GO:0000155">
    <property type="term" value="F:phosphorelay sensor kinase activity"/>
    <property type="evidence" value="ECO:0007669"/>
    <property type="project" value="InterPro"/>
</dbReference>
<dbReference type="InterPro" id="IPR036097">
    <property type="entry name" value="HisK_dim/P_sf"/>
</dbReference>
<evidence type="ECO:0000256" key="7">
    <source>
        <dbReference type="ARBA" id="ARBA00022679"/>
    </source>
</evidence>
<dbReference type="Gene3D" id="1.10.287.130">
    <property type="match status" value="1"/>
</dbReference>
<dbReference type="PRINTS" id="PR00344">
    <property type="entry name" value="BCTRLSENSOR"/>
</dbReference>
<proteinExistence type="predicted"/>
<dbReference type="NCBIfam" id="TIGR00229">
    <property type="entry name" value="sensory_box"/>
    <property type="match status" value="1"/>
</dbReference>
<dbReference type="Proteomes" id="UP000251241">
    <property type="component" value="Unassembled WGS sequence"/>
</dbReference>
<keyword evidence="6" id="KW-0597">Phosphoprotein</keyword>
<dbReference type="AlphaFoldDB" id="A0A2X2J0M1"/>
<dbReference type="InterPro" id="IPR003594">
    <property type="entry name" value="HATPase_dom"/>
</dbReference>
<dbReference type="Pfam" id="PF02518">
    <property type="entry name" value="HATPase_c"/>
    <property type="match status" value="1"/>
</dbReference>
<dbReference type="SMART" id="SM00091">
    <property type="entry name" value="PAS"/>
    <property type="match status" value="1"/>
</dbReference>
<dbReference type="InterPro" id="IPR036890">
    <property type="entry name" value="HATPase_C_sf"/>
</dbReference>
<reference evidence="15 16" key="1">
    <citation type="submission" date="2018-06" db="EMBL/GenBank/DDBJ databases">
        <authorList>
            <consortium name="Pathogen Informatics"/>
            <person name="Doyle S."/>
        </authorList>
    </citation>
    <scope>NUCLEOTIDE SEQUENCE [LARGE SCALE GENOMIC DNA]</scope>
    <source>
        <strain evidence="15 16">NCTC11343</strain>
    </source>
</reference>
<dbReference type="SMART" id="SM00388">
    <property type="entry name" value="HisKA"/>
    <property type="match status" value="1"/>
</dbReference>
<dbReference type="Pfam" id="PF00989">
    <property type="entry name" value="PAS"/>
    <property type="match status" value="1"/>
</dbReference>
<dbReference type="InterPro" id="IPR004358">
    <property type="entry name" value="Sig_transdc_His_kin-like_C"/>
</dbReference>
<dbReference type="CDD" id="cd00075">
    <property type="entry name" value="HATPase"/>
    <property type="match status" value="1"/>
</dbReference>
<evidence type="ECO:0000313" key="15">
    <source>
        <dbReference type="EMBL" id="SPZ85186.1"/>
    </source>
</evidence>
<dbReference type="SMART" id="SM00387">
    <property type="entry name" value="HATPase_c"/>
    <property type="match status" value="1"/>
</dbReference>
<dbReference type="InterPro" id="IPR003661">
    <property type="entry name" value="HisK_dim/P_dom"/>
</dbReference>
<evidence type="ECO:0000256" key="10">
    <source>
        <dbReference type="ARBA" id="ARBA00022777"/>
    </source>
</evidence>
<dbReference type="InterPro" id="IPR005467">
    <property type="entry name" value="His_kinase_dom"/>
</dbReference>
<dbReference type="SMART" id="SM00304">
    <property type="entry name" value="HAMP"/>
    <property type="match status" value="1"/>
</dbReference>
<evidence type="ECO:0000256" key="3">
    <source>
        <dbReference type="ARBA" id="ARBA00004236"/>
    </source>
</evidence>
<evidence type="ECO:0000256" key="9">
    <source>
        <dbReference type="ARBA" id="ARBA00022741"/>
    </source>
</evidence>
<dbReference type="GO" id="GO:0007234">
    <property type="term" value="P:osmosensory signaling via phosphorelay pathway"/>
    <property type="evidence" value="ECO:0007669"/>
    <property type="project" value="TreeGrafter"/>
</dbReference>
<dbReference type="GO" id="GO:0005524">
    <property type="term" value="F:ATP binding"/>
    <property type="evidence" value="ECO:0007669"/>
    <property type="project" value="UniProtKB-KW"/>
</dbReference>
<dbReference type="CDD" id="cd06225">
    <property type="entry name" value="HAMP"/>
    <property type="match status" value="1"/>
</dbReference>
<evidence type="ECO:0000256" key="1">
    <source>
        <dbReference type="ARBA" id="ARBA00000085"/>
    </source>
</evidence>
<accession>A0A2X2J0M1</accession>
<keyword evidence="11" id="KW-0067">ATP-binding</keyword>
<dbReference type="InterPro" id="IPR050351">
    <property type="entry name" value="BphY/WalK/GraS-like"/>
</dbReference>
<evidence type="ECO:0000256" key="5">
    <source>
        <dbReference type="ARBA" id="ARBA00022475"/>
    </source>
</evidence>
<dbReference type="Gene3D" id="3.30.450.20">
    <property type="entry name" value="PAS domain"/>
    <property type="match status" value="1"/>
</dbReference>
<sequence>MKLKAKLTFGVGFLFSMILLLAIVSGYYVYRLKKDTNNILVDNYNTLHYSRNMLLALEDLHTNGKSMALFEDNLRLQKRNVTEPGERAVTERIDQHFLSLKKQVKDATIAADLHKDIFQLMYLNMQAIEHKNNIANATAEKAILAISIVGALCFMMAFVLLVNLPLAIAGPIVQLTDSIKQIAAGNYKRRLHFKRKDEFGEVAHSFNTMAQKLEEYTESKLGKILQHKKRIEALIDNMHDAVIGVDEEKRVLFANEPACLLSGLKHAAFEGKKLAEIASSNDLLNKLLDKIDSLNQKSERLDLVQIFAYGKENYFELEVIDINVVPTGEESTHFIGQFILLKNVTSFKERDVAKTNFIGTVSHELKTPIASIRMGIQLLENKRIGTLNEEQKDLLEGIADDTERLLKITGELLDIGQVESGTIQMKLNPAAIGPIIDYALLANRSMLDQKQIHIALELEEDLPMVFIDNEKTAWVLTNLLSNAIRYSDKGGTISLAVKRIGARVLLRVEDQGQGIPVQYLAKIFDRYFRVPGSTKGGTGLGLSISKEFIESMGGEIDVQSVFGTGSIFFVYLPIASLKQST</sequence>
<dbReference type="GO" id="GO:0030295">
    <property type="term" value="F:protein kinase activator activity"/>
    <property type="evidence" value="ECO:0007669"/>
    <property type="project" value="TreeGrafter"/>
</dbReference>
<evidence type="ECO:0000256" key="6">
    <source>
        <dbReference type="ARBA" id="ARBA00022553"/>
    </source>
</evidence>
<dbReference type="EMBL" id="UAUU01000006">
    <property type="protein sequence ID" value="SPZ85186.1"/>
    <property type="molecule type" value="Genomic_DNA"/>
</dbReference>